<proteinExistence type="predicted"/>
<comment type="caution">
    <text evidence="3">The sequence shown here is derived from an EMBL/GenBank/DDBJ whole genome shotgun (WGS) entry which is preliminary data.</text>
</comment>
<name>A0A978UMI5_ZIZJJ</name>
<dbReference type="AlphaFoldDB" id="A0A978UMI5"/>
<evidence type="ECO:0000313" key="3">
    <source>
        <dbReference type="EMBL" id="KAH7516037.1"/>
    </source>
</evidence>
<evidence type="ECO:0000313" key="4">
    <source>
        <dbReference type="Proteomes" id="UP000813462"/>
    </source>
</evidence>
<gene>
    <name evidence="3" type="ORF">FEM48_Zijuj10G0092000</name>
</gene>
<protein>
    <recommendedName>
        <fullName evidence="2">RPW8 domain-containing protein</fullName>
    </recommendedName>
</protein>
<feature type="domain" description="RPW8" evidence="2">
    <location>
        <begin position="1"/>
        <end position="149"/>
    </location>
</feature>
<accession>A0A978UMI5</accession>
<reference evidence="3" key="1">
    <citation type="journal article" date="2021" name="Front. Plant Sci.">
        <title>Chromosome-Scale Genome Assembly for Chinese Sour Jujube and Insights Into Its Genome Evolution and Domestication Signature.</title>
        <authorList>
            <person name="Shen L.-Y."/>
            <person name="Luo H."/>
            <person name="Wang X.-L."/>
            <person name="Wang X.-M."/>
            <person name="Qiu X.-J."/>
            <person name="Liu H."/>
            <person name="Zhou S.-S."/>
            <person name="Jia K.-H."/>
            <person name="Nie S."/>
            <person name="Bao Y.-T."/>
            <person name="Zhang R.-G."/>
            <person name="Yun Q.-Z."/>
            <person name="Chai Y.-H."/>
            <person name="Lu J.-Y."/>
            <person name="Li Y."/>
            <person name="Zhao S.-W."/>
            <person name="Mao J.-F."/>
            <person name="Jia S.-G."/>
            <person name="Mao Y.-M."/>
        </authorList>
    </citation>
    <scope>NUCLEOTIDE SEQUENCE</scope>
    <source>
        <strain evidence="3">AT0</strain>
        <tissue evidence="3">Leaf</tissue>
    </source>
</reference>
<evidence type="ECO:0000256" key="1">
    <source>
        <dbReference type="SAM" id="MobiDB-lite"/>
    </source>
</evidence>
<evidence type="ECO:0000259" key="2">
    <source>
        <dbReference type="PROSITE" id="PS51153"/>
    </source>
</evidence>
<dbReference type="Proteomes" id="UP000813462">
    <property type="component" value="Unassembled WGS sequence"/>
</dbReference>
<dbReference type="EMBL" id="JAEACU010000010">
    <property type="protein sequence ID" value="KAH7516037.1"/>
    <property type="molecule type" value="Genomic_DNA"/>
</dbReference>
<dbReference type="InterPro" id="IPR008808">
    <property type="entry name" value="Powdery_mildew-R_dom"/>
</dbReference>
<feature type="region of interest" description="Disordered" evidence="1">
    <location>
        <begin position="142"/>
        <end position="172"/>
    </location>
</feature>
<dbReference type="PROSITE" id="PS51153">
    <property type="entry name" value="RPW8"/>
    <property type="match status" value="1"/>
</dbReference>
<dbReference type="Pfam" id="PF05659">
    <property type="entry name" value="RPW8"/>
    <property type="match status" value="1"/>
</dbReference>
<sequence length="335" mass="38398">MEFGWAALGAGIGVLFDAVKETAAKNNMFKDALESLMRKLETLKPLIEEVKKLNEQLPDEHGDECGYYESYLKEGAEHVRKCETVGRCNIVKKSHYAHKLQELDRTIQLLILIGYVVRNSKKILIFTGITLTVIQEQQGISIGQPHHPHQDIPSSPYNALPPSPLPPTSQNHDVGQGWIARIREGVGSLLNEVKESNDETSLWWKTPLNKLKATLQILQLLVKDKEILDLLEYKAAYYKFTIDKGVEVVQKCSQVHGLKYLCMKPFYAVMLLRLNKVLEELVQELLDPAIKNTEKKLNSVREEYNKIRARQNHWGYRRQCQSTYQIPIGPDLLRR</sequence>
<organism evidence="3 4">
    <name type="scientific">Ziziphus jujuba var. spinosa</name>
    <dbReference type="NCBI Taxonomy" id="714518"/>
    <lineage>
        <taxon>Eukaryota</taxon>
        <taxon>Viridiplantae</taxon>
        <taxon>Streptophyta</taxon>
        <taxon>Embryophyta</taxon>
        <taxon>Tracheophyta</taxon>
        <taxon>Spermatophyta</taxon>
        <taxon>Magnoliopsida</taxon>
        <taxon>eudicotyledons</taxon>
        <taxon>Gunneridae</taxon>
        <taxon>Pentapetalae</taxon>
        <taxon>rosids</taxon>
        <taxon>fabids</taxon>
        <taxon>Rosales</taxon>
        <taxon>Rhamnaceae</taxon>
        <taxon>Paliureae</taxon>
        <taxon>Ziziphus</taxon>
    </lineage>
</organism>